<proteinExistence type="inferred from homology"/>
<evidence type="ECO:0000313" key="6">
    <source>
        <dbReference type="Proteomes" id="UP000038010"/>
    </source>
</evidence>
<evidence type="ECO:0000256" key="3">
    <source>
        <dbReference type="SAM" id="Phobius"/>
    </source>
</evidence>
<dbReference type="GeneID" id="28733784"/>
<dbReference type="UniPathway" id="UPA00196"/>
<comment type="caution">
    <text evidence="5">The sequence shown here is derived from an EMBL/GenBank/DDBJ whole genome shotgun (WGS) entry which is preliminary data.</text>
</comment>
<evidence type="ECO:0000256" key="1">
    <source>
        <dbReference type="ARBA" id="ARBA00004687"/>
    </source>
</evidence>
<keyword evidence="3" id="KW-1133">Transmembrane helix</keyword>
<comment type="pathway">
    <text evidence="1">Glycolipid biosynthesis; glycosylphosphatidylinositol-anchor biosynthesis.</text>
</comment>
<keyword evidence="5" id="KW-0808">Transferase</keyword>
<dbReference type="VEuPathDB" id="FungiDB:AB675_1973"/>
<keyword evidence="3" id="KW-0812">Transmembrane</keyword>
<feature type="transmembrane region" description="Helical" evidence="3">
    <location>
        <begin position="62"/>
        <end position="81"/>
    </location>
</feature>
<dbReference type="PANTHER" id="PTHR15231:SF1">
    <property type="entry name" value="PHOSPHATIDYLINOSITOL N-ACETYLGLUCOSAMINYLTRANSFERASE SUBUNIT H"/>
    <property type="match status" value="1"/>
</dbReference>
<organism evidence="5 6">
    <name type="scientific">Cyphellophora attinorum</name>
    <dbReference type="NCBI Taxonomy" id="1664694"/>
    <lineage>
        <taxon>Eukaryota</taxon>
        <taxon>Fungi</taxon>
        <taxon>Dikarya</taxon>
        <taxon>Ascomycota</taxon>
        <taxon>Pezizomycotina</taxon>
        <taxon>Eurotiomycetes</taxon>
        <taxon>Chaetothyriomycetidae</taxon>
        <taxon>Chaetothyriales</taxon>
        <taxon>Cyphellophoraceae</taxon>
        <taxon>Cyphellophora</taxon>
    </lineage>
</organism>
<evidence type="ECO:0000259" key="4">
    <source>
        <dbReference type="Pfam" id="PF10181"/>
    </source>
</evidence>
<feature type="transmembrane region" description="Helical" evidence="3">
    <location>
        <begin position="87"/>
        <end position="102"/>
    </location>
</feature>
<dbReference type="InterPro" id="IPR019328">
    <property type="entry name" value="PIGH-H_dom"/>
</dbReference>
<comment type="similarity">
    <text evidence="2">Belongs to the PIGH family.</text>
</comment>
<feature type="domain" description="Phosphatidylinositol N-acetylglucosaminyltransferase subunit H conserved" evidence="4">
    <location>
        <begin position="110"/>
        <end position="175"/>
    </location>
</feature>
<evidence type="ECO:0000256" key="2">
    <source>
        <dbReference type="ARBA" id="ARBA00009610"/>
    </source>
</evidence>
<keyword evidence="3" id="KW-0472">Membrane</keyword>
<reference evidence="5 6" key="1">
    <citation type="submission" date="2015-06" db="EMBL/GenBank/DDBJ databases">
        <title>Draft genome of the ant-associated black yeast Phialophora attae CBS 131958.</title>
        <authorList>
            <person name="Moreno L.F."/>
            <person name="Stielow B.J."/>
            <person name="de Hoog S."/>
            <person name="Vicente V.A."/>
            <person name="Weiss V.A."/>
            <person name="de Vries M."/>
            <person name="Cruz L.M."/>
            <person name="Souza E.M."/>
        </authorList>
    </citation>
    <scope>NUCLEOTIDE SEQUENCE [LARGE SCALE GENOMIC DNA]</scope>
    <source>
        <strain evidence="5 6">CBS 131958</strain>
    </source>
</reference>
<gene>
    <name evidence="5" type="ORF">AB675_1973</name>
</gene>
<dbReference type="GO" id="GO:0006506">
    <property type="term" value="P:GPI anchor biosynthetic process"/>
    <property type="evidence" value="ECO:0007669"/>
    <property type="project" value="UniProtKB-UniPathway"/>
</dbReference>
<dbReference type="PANTHER" id="PTHR15231">
    <property type="entry name" value="PHOSPHATIDYLINOSITOL N-ACETYLGLUCOSAMINYLTRANSFERASE SUBUNIT H"/>
    <property type="match status" value="1"/>
</dbReference>
<sequence length="203" mass="22460">MKSHLSVEAPSSTATEFVVSSRRPSSGVLAIIGYAVRVTVCYHALLVVILRLRSTGHLTNDNVYLELFLRVTVIDGILAAIAAKAEWWMLAVSIALTFWLCLRRPYKEESLLVLQGMGIQTSTSSPYFFVGPTTTFISTTRIQDIVIHEAFKGFEVKFYLAIIVEGASEVVVVFPSLLPRLDVLQKVWRGARACLYAHATKPG</sequence>
<dbReference type="RefSeq" id="XP_018002888.1">
    <property type="nucleotide sequence ID" value="XM_018141904.1"/>
</dbReference>
<dbReference type="EMBL" id="LFJN01000006">
    <property type="protein sequence ID" value="KPI42925.1"/>
    <property type="molecule type" value="Genomic_DNA"/>
</dbReference>
<dbReference type="InterPro" id="IPR044215">
    <property type="entry name" value="PIG-H"/>
</dbReference>
<keyword evidence="5" id="KW-0328">Glycosyltransferase</keyword>
<dbReference type="OrthoDB" id="6256716at2759"/>
<name>A0A0N1P0X0_9EURO</name>
<dbReference type="Pfam" id="PF10181">
    <property type="entry name" value="PIG-H"/>
    <property type="match status" value="1"/>
</dbReference>
<dbReference type="Proteomes" id="UP000038010">
    <property type="component" value="Unassembled WGS sequence"/>
</dbReference>
<protein>
    <submittedName>
        <fullName evidence="5">Phosphatidylinositol N-acetylglucosaminyltransferase subunit gpi15</fullName>
    </submittedName>
</protein>
<dbReference type="GO" id="GO:0000506">
    <property type="term" value="C:glycosylphosphatidylinositol-N-acetylglucosaminyltransferase (GPI-GnT) complex"/>
    <property type="evidence" value="ECO:0007669"/>
    <property type="project" value="InterPro"/>
</dbReference>
<evidence type="ECO:0000313" key="5">
    <source>
        <dbReference type="EMBL" id="KPI42925.1"/>
    </source>
</evidence>
<keyword evidence="6" id="KW-1185">Reference proteome</keyword>
<dbReference type="GO" id="GO:0016757">
    <property type="term" value="F:glycosyltransferase activity"/>
    <property type="evidence" value="ECO:0007669"/>
    <property type="project" value="UniProtKB-KW"/>
</dbReference>
<dbReference type="STRING" id="1664694.A0A0N1P0X0"/>
<feature type="transmembrane region" description="Helical" evidence="3">
    <location>
        <begin position="28"/>
        <end position="50"/>
    </location>
</feature>
<accession>A0A0N1P0X0</accession>
<dbReference type="AlphaFoldDB" id="A0A0N1P0X0"/>